<evidence type="ECO:0000313" key="1">
    <source>
        <dbReference type="EMBL" id="XPM62878.1"/>
    </source>
</evidence>
<name>A0ACD5GPT0_9CYAN</name>
<reference evidence="1 2" key="1">
    <citation type="journal article" date="2016" name="Genome Announc.">
        <title>Draft Genome Sequence of the Thermotolerant Cyanobacterium Desertifilum sp. IPPAS B-1220.</title>
        <authorList>
            <person name="Mironov K.S."/>
            <person name="Sinetova M.A."/>
            <person name="Bolatkhan K."/>
            <person name="Zayadan B.K."/>
            <person name="Ustinova V.V."/>
            <person name="Kupriyanova E.V."/>
            <person name="Skrypnik A.N."/>
            <person name="Gogoleva N.E."/>
            <person name="Gogolev Y.V."/>
            <person name="Los D.A."/>
        </authorList>
    </citation>
    <scope>NUCLEOTIDE SEQUENCE [LARGE SCALE GENOMIC DNA]</scope>
    <source>
        <strain evidence="1 2">IPPAS B-1220</strain>
    </source>
</reference>
<dbReference type="Proteomes" id="UP000095472">
    <property type="component" value="Chromosome"/>
</dbReference>
<accession>A0ACD5GPT0</accession>
<dbReference type="EMBL" id="CP182909">
    <property type="protein sequence ID" value="XPM62878.1"/>
    <property type="molecule type" value="Genomic_DNA"/>
</dbReference>
<proteinExistence type="predicted"/>
<gene>
    <name evidence="1" type="ORF">BH720_025585</name>
</gene>
<keyword evidence="2" id="KW-1185">Reference proteome</keyword>
<sequence>MNVSLTPELEQYVKEKVSSGLYYSASEVIREGLRLLKEREQLQQIRLQELRQDIQAGLDSGEPTPSICRRLKTKRGGAVIRGNRSNGDRC</sequence>
<protein>
    <submittedName>
        <fullName evidence="1">Type II toxin-antitoxin system ParD family antitoxin</fullName>
    </submittedName>
</protein>
<evidence type="ECO:0000313" key="2">
    <source>
        <dbReference type="Proteomes" id="UP000095472"/>
    </source>
</evidence>
<organism evidence="1 2">
    <name type="scientific">Desertifilum tharense IPPAS B-1220</name>
    <dbReference type="NCBI Taxonomy" id="1781255"/>
    <lineage>
        <taxon>Bacteria</taxon>
        <taxon>Bacillati</taxon>
        <taxon>Cyanobacteriota</taxon>
        <taxon>Cyanophyceae</taxon>
        <taxon>Desertifilales</taxon>
        <taxon>Desertifilaceae</taxon>
        <taxon>Desertifilum</taxon>
    </lineage>
</organism>